<dbReference type="PANTHER" id="PTHR43840">
    <property type="entry name" value="MITOCHONDRIAL METAL TRANSPORTER 1-RELATED"/>
    <property type="match status" value="1"/>
</dbReference>
<dbReference type="SUPFAM" id="SSF160240">
    <property type="entry name" value="Cation efflux protein cytoplasmic domain-like"/>
    <property type="match status" value="1"/>
</dbReference>
<proteinExistence type="inferred from homology"/>
<comment type="subcellular location">
    <subcellularLocation>
        <location evidence="1">Membrane</location>
        <topology evidence="1">Multi-pass membrane protein</topology>
    </subcellularLocation>
</comment>
<organism evidence="10">
    <name type="scientific">candidate division WOR-3 bacterium</name>
    <dbReference type="NCBI Taxonomy" id="2052148"/>
    <lineage>
        <taxon>Bacteria</taxon>
        <taxon>Bacteria division WOR-3</taxon>
    </lineage>
</organism>
<dbReference type="GO" id="GO:0015086">
    <property type="term" value="F:cadmium ion transmembrane transporter activity"/>
    <property type="evidence" value="ECO:0007669"/>
    <property type="project" value="TreeGrafter"/>
</dbReference>
<keyword evidence="3" id="KW-0813">Transport</keyword>
<evidence type="ECO:0000259" key="9">
    <source>
        <dbReference type="Pfam" id="PF16916"/>
    </source>
</evidence>
<dbReference type="GO" id="GO:0015093">
    <property type="term" value="F:ferrous iron transmembrane transporter activity"/>
    <property type="evidence" value="ECO:0007669"/>
    <property type="project" value="TreeGrafter"/>
</dbReference>
<dbReference type="GO" id="GO:0015341">
    <property type="term" value="F:zinc efflux antiporter activity"/>
    <property type="evidence" value="ECO:0007669"/>
    <property type="project" value="TreeGrafter"/>
</dbReference>
<dbReference type="Proteomes" id="UP000885931">
    <property type="component" value="Unassembled WGS sequence"/>
</dbReference>
<evidence type="ECO:0000256" key="4">
    <source>
        <dbReference type="ARBA" id="ARBA00022692"/>
    </source>
</evidence>
<dbReference type="Pfam" id="PF16916">
    <property type="entry name" value="ZT_dimer"/>
    <property type="match status" value="1"/>
</dbReference>
<dbReference type="NCBIfam" id="TIGR01297">
    <property type="entry name" value="CDF"/>
    <property type="match status" value="1"/>
</dbReference>
<dbReference type="Pfam" id="PF01545">
    <property type="entry name" value="Cation_efflux"/>
    <property type="match status" value="1"/>
</dbReference>
<evidence type="ECO:0000313" key="10">
    <source>
        <dbReference type="EMBL" id="HDM90588.1"/>
    </source>
</evidence>
<dbReference type="InterPro" id="IPR050291">
    <property type="entry name" value="CDF_Transporter"/>
</dbReference>
<dbReference type="InterPro" id="IPR036105">
    <property type="entry name" value="DiNase_FeMo-co_biosyn_sf"/>
</dbReference>
<dbReference type="Gene3D" id="3.30.420.130">
    <property type="entry name" value="Dinitrogenase iron-molybdenum cofactor biosynthesis domain"/>
    <property type="match status" value="1"/>
</dbReference>
<dbReference type="SUPFAM" id="SSF53146">
    <property type="entry name" value="Nitrogenase accessory factor-like"/>
    <property type="match status" value="1"/>
</dbReference>
<comment type="caution">
    <text evidence="10">The sequence shown here is derived from an EMBL/GenBank/DDBJ whole genome shotgun (WGS) entry which is preliminary data.</text>
</comment>
<evidence type="ECO:0000256" key="2">
    <source>
        <dbReference type="ARBA" id="ARBA00008114"/>
    </source>
</evidence>
<feature type="transmembrane region" description="Helical" evidence="7">
    <location>
        <begin position="37"/>
        <end position="58"/>
    </location>
</feature>
<feature type="transmembrane region" description="Helical" evidence="7">
    <location>
        <begin position="107"/>
        <end position="128"/>
    </location>
</feature>
<dbReference type="Gene3D" id="1.20.1510.10">
    <property type="entry name" value="Cation efflux protein transmembrane domain"/>
    <property type="match status" value="1"/>
</dbReference>
<dbReference type="InterPro" id="IPR058533">
    <property type="entry name" value="Cation_efflux_TM"/>
</dbReference>
<evidence type="ECO:0000256" key="6">
    <source>
        <dbReference type="ARBA" id="ARBA00023136"/>
    </source>
</evidence>
<comment type="similarity">
    <text evidence="2">Belongs to the cation diffusion facilitator (CDF) transporter (TC 2.A.4) family.</text>
</comment>
<feature type="transmembrane region" description="Helical" evidence="7">
    <location>
        <begin position="78"/>
        <end position="95"/>
    </location>
</feature>
<gene>
    <name evidence="10" type="ORF">ENG67_05220</name>
</gene>
<evidence type="ECO:0000256" key="1">
    <source>
        <dbReference type="ARBA" id="ARBA00004141"/>
    </source>
</evidence>
<keyword evidence="5 7" id="KW-1133">Transmembrane helix</keyword>
<sequence length="388" mass="43266">MGSMDREERAALVSTGVTLGLALLKYAAFAISGSLAILADSVHSLTDTLTSLLVLLGLRISKRKSKDFPYGFYKVENLVALILSLAIFFAGFEILKMSLEKGYQVTNIPYAAAVAFLGLLSSYFLSVYKTKVGRETGSPSLIADGLHSRSDALSSAVVLVGVLSSYTFLPLDRIAAVIVALFVFRAGWSPLKDSLRVLLDASIEPEVLLRIQRIILAKKSIKRLVRLTGRNSGRFRFIEAVIEVDTDSLREAHRLSEELEREIKAEIPRVDRILIHYEPVEKRKKRIAIPLDEMGEPTLHLGKAVQFRVIDYDLDRPVKDETLENPYRELEKGRVRKVAEFLKDLGVDVVLLPAEPEEKGAVLILKGEGIRVESIANYYPLPEDLMRE</sequence>
<dbReference type="GO" id="GO:0006882">
    <property type="term" value="P:intracellular zinc ion homeostasis"/>
    <property type="evidence" value="ECO:0007669"/>
    <property type="project" value="TreeGrafter"/>
</dbReference>
<dbReference type="SUPFAM" id="SSF161111">
    <property type="entry name" value="Cation efflux protein transmembrane domain-like"/>
    <property type="match status" value="1"/>
</dbReference>
<dbReference type="InterPro" id="IPR036837">
    <property type="entry name" value="Cation_efflux_CTD_sf"/>
</dbReference>
<dbReference type="Gene3D" id="3.30.70.1350">
    <property type="entry name" value="Cation efflux protein, cytoplasmic domain"/>
    <property type="match status" value="1"/>
</dbReference>
<name>A0A7C1BGF2_UNCW3</name>
<feature type="domain" description="Cation efflux protein cytoplasmic" evidence="9">
    <location>
        <begin position="205"/>
        <end position="279"/>
    </location>
</feature>
<evidence type="ECO:0000259" key="8">
    <source>
        <dbReference type="Pfam" id="PF01545"/>
    </source>
</evidence>
<evidence type="ECO:0000256" key="7">
    <source>
        <dbReference type="SAM" id="Phobius"/>
    </source>
</evidence>
<keyword evidence="4 7" id="KW-0812">Transmembrane</keyword>
<accession>A0A7C1BGF2</accession>
<evidence type="ECO:0000256" key="5">
    <source>
        <dbReference type="ARBA" id="ARBA00022989"/>
    </source>
</evidence>
<dbReference type="GO" id="GO:0005886">
    <property type="term" value="C:plasma membrane"/>
    <property type="evidence" value="ECO:0007669"/>
    <property type="project" value="TreeGrafter"/>
</dbReference>
<feature type="transmembrane region" description="Helical" evidence="7">
    <location>
        <begin position="12"/>
        <end position="31"/>
    </location>
</feature>
<keyword evidence="6 7" id="KW-0472">Membrane</keyword>
<feature type="domain" description="Cation efflux protein transmembrane" evidence="8">
    <location>
        <begin position="12"/>
        <end position="199"/>
    </location>
</feature>
<protein>
    <submittedName>
        <fullName evidence="10">Cation diffusion facilitator family transporter</fullName>
    </submittedName>
</protein>
<dbReference type="InterPro" id="IPR027470">
    <property type="entry name" value="Cation_efflux_CTD"/>
</dbReference>
<dbReference type="InterPro" id="IPR027469">
    <property type="entry name" value="Cation_efflux_TMD_sf"/>
</dbReference>
<dbReference type="AlphaFoldDB" id="A0A7C1BGF2"/>
<evidence type="ECO:0000256" key="3">
    <source>
        <dbReference type="ARBA" id="ARBA00022448"/>
    </source>
</evidence>
<dbReference type="PANTHER" id="PTHR43840:SF15">
    <property type="entry name" value="MITOCHONDRIAL METAL TRANSPORTER 1-RELATED"/>
    <property type="match status" value="1"/>
</dbReference>
<reference evidence="10" key="1">
    <citation type="journal article" date="2020" name="mSystems">
        <title>Genome- and Community-Level Interaction Insights into Carbon Utilization and Element Cycling Functions of Hydrothermarchaeota in Hydrothermal Sediment.</title>
        <authorList>
            <person name="Zhou Z."/>
            <person name="Liu Y."/>
            <person name="Xu W."/>
            <person name="Pan J."/>
            <person name="Luo Z.H."/>
            <person name="Li M."/>
        </authorList>
    </citation>
    <scope>NUCLEOTIDE SEQUENCE [LARGE SCALE GENOMIC DNA]</scope>
    <source>
        <strain evidence="10">HyVt-237</strain>
    </source>
</reference>
<dbReference type="InterPro" id="IPR002524">
    <property type="entry name" value="Cation_efflux"/>
</dbReference>
<dbReference type="EMBL" id="DRBW01000195">
    <property type="protein sequence ID" value="HDM90588.1"/>
    <property type="molecule type" value="Genomic_DNA"/>
</dbReference>